<dbReference type="RefSeq" id="WP_241055033.1">
    <property type="nucleotide sequence ID" value="NZ_JAKZBV010000001.1"/>
</dbReference>
<comment type="subcellular location">
    <subcellularLocation>
        <location evidence="2">Cell membrane</location>
    </subcellularLocation>
</comment>
<protein>
    <recommendedName>
        <fullName evidence="3">histidine kinase</fullName>
        <ecNumber evidence="3">2.7.13.3</ecNumber>
    </recommendedName>
</protein>
<feature type="transmembrane region" description="Helical" evidence="8">
    <location>
        <begin position="81"/>
        <end position="98"/>
    </location>
</feature>
<accession>A0ABS9U3U0</accession>
<dbReference type="Gene3D" id="3.30.565.10">
    <property type="entry name" value="Histidine kinase-like ATPase, C-terminal domain"/>
    <property type="match status" value="1"/>
</dbReference>
<dbReference type="InterPro" id="IPR003661">
    <property type="entry name" value="HisK_dim/P_dom"/>
</dbReference>
<reference evidence="10 11" key="1">
    <citation type="submission" date="2022-03" db="EMBL/GenBank/DDBJ databases">
        <title>Sinomonas sp. isolated from a soil.</title>
        <authorList>
            <person name="Han J."/>
            <person name="Kim D.-U."/>
        </authorList>
    </citation>
    <scope>NUCLEOTIDE SEQUENCE [LARGE SCALE GENOMIC DNA]</scope>
    <source>
        <strain evidence="10 11">5-5</strain>
    </source>
</reference>
<keyword evidence="8" id="KW-0812">Transmembrane</keyword>
<feature type="transmembrane region" description="Helical" evidence="8">
    <location>
        <begin position="127"/>
        <end position="147"/>
    </location>
</feature>
<evidence type="ECO:0000256" key="4">
    <source>
        <dbReference type="ARBA" id="ARBA00022553"/>
    </source>
</evidence>
<evidence type="ECO:0000256" key="2">
    <source>
        <dbReference type="ARBA" id="ARBA00004236"/>
    </source>
</evidence>
<proteinExistence type="predicted"/>
<dbReference type="EMBL" id="JAKZBV010000001">
    <property type="protein sequence ID" value="MCH6471320.1"/>
    <property type="molecule type" value="Genomic_DNA"/>
</dbReference>
<evidence type="ECO:0000313" key="10">
    <source>
        <dbReference type="EMBL" id="MCH6471320.1"/>
    </source>
</evidence>
<dbReference type="Proteomes" id="UP001202922">
    <property type="component" value="Unassembled WGS sequence"/>
</dbReference>
<dbReference type="SUPFAM" id="SSF55785">
    <property type="entry name" value="PYP-like sensor domain (PAS domain)"/>
    <property type="match status" value="1"/>
</dbReference>
<dbReference type="PANTHER" id="PTHR43047">
    <property type="entry name" value="TWO-COMPONENT HISTIDINE PROTEIN KINASE"/>
    <property type="match status" value="1"/>
</dbReference>
<evidence type="ECO:0000256" key="5">
    <source>
        <dbReference type="ARBA" id="ARBA00022679"/>
    </source>
</evidence>
<feature type="transmembrane region" description="Helical" evidence="8">
    <location>
        <begin position="56"/>
        <end position="74"/>
    </location>
</feature>
<dbReference type="InterPro" id="IPR036890">
    <property type="entry name" value="HATPase_C_sf"/>
</dbReference>
<organism evidence="10 11">
    <name type="scientific">Sinomonas terrae</name>
    <dbReference type="NCBI Taxonomy" id="2908838"/>
    <lineage>
        <taxon>Bacteria</taxon>
        <taxon>Bacillati</taxon>
        <taxon>Actinomycetota</taxon>
        <taxon>Actinomycetes</taxon>
        <taxon>Micrococcales</taxon>
        <taxon>Micrococcaceae</taxon>
        <taxon>Sinomonas</taxon>
    </lineage>
</organism>
<evidence type="ECO:0000256" key="3">
    <source>
        <dbReference type="ARBA" id="ARBA00012438"/>
    </source>
</evidence>
<feature type="transmembrane region" description="Helical" evidence="8">
    <location>
        <begin position="24"/>
        <end position="44"/>
    </location>
</feature>
<keyword evidence="4" id="KW-0597">Phosphoprotein</keyword>
<evidence type="ECO:0000256" key="7">
    <source>
        <dbReference type="ARBA" id="ARBA00023012"/>
    </source>
</evidence>
<evidence type="ECO:0000256" key="1">
    <source>
        <dbReference type="ARBA" id="ARBA00000085"/>
    </source>
</evidence>
<comment type="caution">
    <text evidence="10">The sequence shown here is derived from an EMBL/GenBank/DDBJ whole genome shotgun (WGS) entry which is preliminary data.</text>
</comment>
<feature type="domain" description="Histidine kinase" evidence="9">
    <location>
        <begin position="330"/>
        <end position="545"/>
    </location>
</feature>
<dbReference type="SMART" id="SM00388">
    <property type="entry name" value="HisKA"/>
    <property type="match status" value="1"/>
</dbReference>
<dbReference type="CDD" id="cd00075">
    <property type="entry name" value="HATPase"/>
    <property type="match status" value="1"/>
</dbReference>
<evidence type="ECO:0000259" key="9">
    <source>
        <dbReference type="PROSITE" id="PS50109"/>
    </source>
</evidence>
<dbReference type="InterPro" id="IPR003594">
    <property type="entry name" value="HATPase_dom"/>
</dbReference>
<dbReference type="InterPro" id="IPR013656">
    <property type="entry name" value="PAS_4"/>
</dbReference>
<dbReference type="SUPFAM" id="SSF47384">
    <property type="entry name" value="Homodimeric domain of signal transducing histidine kinase"/>
    <property type="match status" value="1"/>
</dbReference>
<dbReference type="SUPFAM" id="SSF55874">
    <property type="entry name" value="ATPase domain of HSP90 chaperone/DNA topoisomerase II/histidine kinase"/>
    <property type="match status" value="1"/>
</dbReference>
<keyword evidence="8" id="KW-1133">Transmembrane helix</keyword>
<dbReference type="GO" id="GO:0016301">
    <property type="term" value="F:kinase activity"/>
    <property type="evidence" value="ECO:0007669"/>
    <property type="project" value="UniProtKB-KW"/>
</dbReference>
<dbReference type="Gene3D" id="3.30.450.20">
    <property type="entry name" value="PAS domain"/>
    <property type="match status" value="1"/>
</dbReference>
<dbReference type="SMART" id="SM00387">
    <property type="entry name" value="HATPase_c"/>
    <property type="match status" value="1"/>
</dbReference>
<dbReference type="PRINTS" id="PR00344">
    <property type="entry name" value="BCTRLSENSOR"/>
</dbReference>
<dbReference type="EC" id="2.7.13.3" evidence="3"/>
<dbReference type="Gene3D" id="1.10.287.130">
    <property type="match status" value="1"/>
</dbReference>
<sequence>MEKLMDVLLLGQVRFHELSMRGRVVLSQFPLNLTLLLVCVIAAIADPKVFTDARFLIGQGLELVILAVCVALPWDRIPYGLFLIVPLLDFGPISLLHYANGSSLNGLSLLGVFPTMWLAGSGIRPRVMVPLGGLAALLMVWAPLILAGTAAPNTLAAELLVPFLLLAIGIGTSVMTLSGMAQKARVEELLARTETRERLLNTVLDTVDVGVLVIDDHGQNTYLNAKERELYLAALPEGVETTLESELLIYRDGSEELLPAEQRPLARVLSGETIAHEVYRLGRGSEARTVSISGRQFADVAGDTAGTVLASTDVTEVVAAVHARDKFLAAMSHEFRTPLTNILGYAELLQDDASLSPAAKSDLQIMMRNARHLNHMVDDILAASLTGDEAGGIRLPLDLAELVKQTSDSFSPEASNSGIKLDLATETALPILGDRTGLVRVLNNLVSNALKYSQPGTTVHLAAREEGAWAVCEVADEGLGIDPEDLKRLFTRFQRSDAAVRAGIPGTGLGLALAKDVAEQHGGELECRSEVGVGSVFTLRLPLRKAKQHMTLS</sequence>
<evidence type="ECO:0000256" key="6">
    <source>
        <dbReference type="ARBA" id="ARBA00022777"/>
    </source>
</evidence>
<dbReference type="Pfam" id="PF02518">
    <property type="entry name" value="HATPase_c"/>
    <property type="match status" value="1"/>
</dbReference>
<evidence type="ECO:0000256" key="8">
    <source>
        <dbReference type="SAM" id="Phobius"/>
    </source>
</evidence>
<dbReference type="InterPro" id="IPR004358">
    <property type="entry name" value="Sig_transdc_His_kin-like_C"/>
</dbReference>
<comment type="catalytic activity">
    <reaction evidence="1">
        <text>ATP + protein L-histidine = ADP + protein N-phospho-L-histidine.</text>
        <dbReference type="EC" id="2.7.13.3"/>
    </reaction>
</comment>
<keyword evidence="5" id="KW-0808">Transferase</keyword>
<dbReference type="InterPro" id="IPR005467">
    <property type="entry name" value="His_kinase_dom"/>
</dbReference>
<dbReference type="PROSITE" id="PS50109">
    <property type="entry name" value="HIS_KIN"/>
    <property type="match status" value="1"/>
</dbReference>
<dbReference type="PANTHER" id="PTHR43047:SF72">
    <property type="entry name" value="OSMOSENSING HISTIDINE PROTEIN KINASE SLN1"/>
    <property type="match status" value="1"/>
</dbReference>
<keyword evidence="6 10" id="KW-0418">Kinase</keyword>
<gene>
    <name evidence="10" type="ORF">L0M17_15270</name>
</gene>
<dbReference type="Pfam" id="PF08448">
    <property type="entry name" value="PAS_4"/>
    <property type="match status" value="1"/>
</dbReference>
<feature type="transmembrane region" description="Helical" evidence="8">
    <location>
        <begin position="159"/>
        <end position="177"/>
    </location>
</feature>
<dbReference type="CDD" id="cd00082">
    <property type="entry name" value="HisKA"/>
    <property type="match status" value="1"/>
</dbReference>
<dbReference type="Pfam" id="PF00512">
    <property type="entry name" value="HisKA"/>
    <property type="match status" value="1"/>
</dbReference>
<dbReference type="InterPro" id="IPR035965">
    <property type="entry name" value="PAS-like_dom_sf"/>
</dbReference>
<name>A0ABS9U3U0_9MICC</name>
<keyword evidence="8" id="KW-0472">Membrane</keyword>
<dbReference type="InterPro" id="IPR036097">
    <property type="entry name" value="HisK_dim/P_sf"/>
</dbReference>
<keyword evidence="11" id="KW-1185">Reference proteome</keyword>
<evidence type="ECO:0000313" key="11">
    <source>
        <dbReference type="Proteomes" id="UP001202922"/>
    </source>
</evidence>
<keyword evidence="7" id="KW-0902">Two-component regulatory system</keyword>